<feature type="region of interest" description="Disordered" evidence="1">
    <location>
        <begin position="701"/>
        <end position="785"/>
    </location>
</feature>
<evidence type="ECO:0000313" key="2">
    <source>
        <dbReference type="EMBL" id="CAI9741535.1"/>
    </source>
</evidence>
<name>A0AA36BVQ8_OCTVU</name>
<gene>
    <name evidence="2" type="ORF">OCTVUL_1B021386</name>
</gene>
<accession>A0AA36BVQ8</accession>
<organism evidence="2 3">
    <name type="scientific">Octopus vulgaris</name>
    <name type="common">Common octopus</name>
    <dbReference type="NCBI Taxonomy" id="6645"/>
    <lineage>
        <taxon>Eukaryota</taxon>
        <taxon>Metazoa</taxon>
        <taxon>Spiralia</taxon>
        <taxon>Lophotrochozoa</taxon>
        <taxon>Mollusca</taxon>
        <taxon>Cephalopoda</taxon>
        <taxon>Coleoidea</taxon>
        <taxon>Octopodiformes</taxon>
        <taxon>Octopoda</taxon>
        <taxon>Incirrata</taxon>
        <taxon>Octopodidae</taxon>
        <taxon>Octopus</taxon>
    </lineage>
</organism>
<feature type="region of interest" description="Disordered" evidence="1">
    <location>
        <begin position="355"/>
        <end position="376"/>
    </location>
</feature>
<dbReference type="AlphaFoldDB" id="A0AA36BVQ8"/>
<feature type="region of interest" description="Disordered" evidence="1">
    <location>
        <begin position="819"/>
        <end position="844"/>
    </location>
</feature>
<feature type="compositionally biased region" description="Low complexity" evidence="1">
    <location>
        <begin position="819"/>
        <end position="834"/>
    </location>
</feature>
<keyword evidence="3" id="KW-1185">Reference proteome</keyword>
<sequence length="844" mass="93456">MSMDLPVIHIRNNHMTVCPANNVNPLTGHRTEDLPVTVSPRTDRPLTGHRRKRKVERRATIGCPLTGHRNKCSVITQETNENGLLRGDSNRESKINARRSRAAANVESIIETVADDSLPRDSFCASTDDQNLTTPDNRLNRRVDSVQSLDIITNLGNTPLVEKIRAKSDRTLDYQRPSINSRFSLCSSGSFRHIESVTVRCQQESLVKQCVSSNDANSHGETINSSKSIAMESIPSRSRRGSINVERGAIPVLLRKASTPIKEYNSPSRYSVESLEPLPLESLSVESLEHQPHFTSVEHSPNKAFKENMESSLMQTKAIIRSLSCRLKQSLRRSKSNLEGSIGAKFKETKASLNSIKLTPSSSPANNSDNKRSKLYSNSSADNIFENSVGNQSEKQWRRSFLRYPKGNSSRDANRKTYFNLLAPNKLAKNTRSSENIIKGKENNKKHILHANSNLERSNMKEPTIVSSVTCLEASRRSSTVSCGDEIQDELYIRHSKSKLNAPELTIKRLEDKPSGMGTKREMSRSEKFSRLKISDSNQEDSKPMGASNEMVSDDRSAVNCEENQNRTKPILKANLQRQNRVWKRPTKTRTISDNGSGSSDDNESSAATTTTATPTITAPDVTTVTASSPLSSSSSSSSSTTTVTTTTTTKAEISALVCHYSNDEINLQTPECSRYLLPSECDGQRKLELRTFMRKDLHSSADTVVPSSNSSENASNLNSKGRNNGSVTFQPQSAETNSKEAMVKYENISVPTSDRDTCEVSTSKHHLAEDGSNHTKPSEHLQPNVDNDRAAVGEVNKNVNTAAKTPTFEMLLREIVNHHNNNNNNNNNNKNNNSRSQNSAEPP</sequence>
<feature type="compositionally biased region" description="Polar residues" evidence="1">
    <location>
        <begin position="355"/>
        <end position="368"/>
    </location>
</feature>
<feature type="compositionally biased region" description="Polar residues" evidence="1">
    <location>
        <begin position="835"/>
        <end position="844"/>
    </location>
</feature>
<feature type="compositionally biased region" description="Low complexity" evidence="1">
    <location>
        <begin position="593"/>
        <end position="645"/>
    </location>
</feature>
<evidence type="ECO:0000256" key="1">
    <source>
        <dbReference type="SAM" id="MobiDB-lite"/>
    </source>
</evidence>
<protein>
    <submittedName>
        <fullName evidence="2">Uncharacterized protein</fullName>
    </submittedName>
</protein>
<dbReference type="EMBL" id="OX597839">
    <property type="protein sequence ID" value="CAI9741535.1"/>
    <property type="molecule type" value="Genomic_DNA"/>
</dbReference>
<reference evidence="2" key="1">
    <citation type="submission" date="2023-08" db="EMBL/GenBank/DDBJ databases">
        <authorList>
            <person name="Alioto T."/>
            <person name="Alioto T."/>
            <person name="Gomez Garrido J."/>
        </authorList>
    </citation>
    <scope>NUCLEOTIDE SEQUENCE</scope>
</reference>
<feature type="compositionally biased region" description="Low complexity" evidence="1">
    <location>
        <begin position="708"/>
        <end position="720"/>
    </location>
</feature>
<feature type="compositionally biased region" description="Basic and acidic residues" evidence="1">
    <location>
        <begin position="509"/>
        <end position="534"/>
    </location>
</feature>
<dbReference type="Proteomes" id="UP001162480">
    <property type="component" value="Chromosome 26"/>
</dbReference>
<feature type="compositionally biased region" description="Polar residues" evidence="1">
    <location>
        <begin position="721"/>
        <end position="737"/>
    </location>
</feature>
<proteinExistence type="predicted"/>
<evidence type="ECO:0000313" key="3">
    <source>
        <dbReference type="Proteomes" id="UP001162480"/>
    </source>
</evidence>
<feature type="compositionally biased region" description="Basic and acidic residues" evidence="1">
    <location>
        <begin position="767"/>
        <end position="780"/>
    </location>
</feature>
<feature type="region of interest" description="Disordered" evidence="1">
    <location>
        <begin position="509"/>
        <end position="645"/>
    </location>
</feature>